<dbReference type="EMBL" id="NHZQ01000121">
    <property type="protein sequence ID" value="PSK51914.1"/>
    <property type="molecule type" value="Genomic_DNA"/>
</dbReference>
<dbReference type="UniPathway" id="UPA00113">
    <property type="reaction ID" value="UER00529"/>
</dbReference>
<reference evidence="2 3" key="1">
    <citation type="submission" date="2017-05" db="EMBL/GenBank/DDBJ databases">
        <title>Draft genome sequence of Elsinoe australis.</title>
        <authorList>
            <person name="Cheng Q."/>
        </authorList>
    </citation>
    <scope>NUCLEOTIDE SEQUENCE [LARGE SCALE GENOMIC DNA]</scope>
    <source>
        <strain evidence="2 3">NL1</strain>
    </source>
</reference>
<organism evidence="2 3">
    <name type="scientific">Elsinoe australis</name>
    <dbReference type="NCBI Taxonomy" id="40998"/>
    <lineage>
        <taxon>Eukaryota</taxon>
        <taxon>Fungi</taxon>
        <taxon>Dikarya</taxon>
        <taxon>Ascomycota</taxon>
        <taxon>Pezizomycotina</taxon>
        <taxon>Dothideomycetes</taxon>
        <taxon>Dothideomycetidae</taxon>
        <taxon>Myriangiales</taxon>
        <taxon>Elsinoaceae</taxon>
        <taxon>Elsinoe</taxon>
    </lineage>
</organism>
<dbReference type="InterPro" id="IPR016181">
    <property type="entry name" value="Acyl_CoA_acyltransferase"/>
</dbReference>
<name>A0A2P7ZUL5_9PEZI</name>
<feature type="compositionally biased region" description="Polar residues" evidence="1">
    <location>
        <begin position="79"/>
        <end position="98"/>
    </location>
</feature>
<dbReference type="AlphaFoldDB" id="A0A2P7ZUL5"/>
<dbReference type="GO" id="GO:0006048">
    <property type="term" value="P:UDP-N-acetylglucosamine biosynthetic process"/>
    <property type="evidence" value="ECO:0007669"/>
    <property type="project" value="UniProtKB-UniPathway"/>
</dbReference>
<keyword evidence="3" id="KW-1185">Reference proteome</keyword>
<dbReference type="Gene3D" id="3.40.630.30">
    <property type="match status" value="1"/>
</dbReference>
<sequence>MTTFVSLQTPLHTTAALYDSTKRHDAQPHDIPETFLDAMSVREEVYVDEQSVPLSNEFDSEDAKSYHWVSYASIASSSPKLPATTSSLPNGIHTNGTSHDPPPEKARQGSASKLAVGTIRLVPPPHAHDPTFAHNGGPDMSGCHLPVAEAEPKGCLRRGEEPYVKLGRLAVLKPYRKLGLSALLLNAALRYAAEHAEEVLPPLSPTEMEQKRLQWEKEGKEGEVLDRWEGLVLVHAQTGVERLWKSWGFVKDTTMGTWVEEGIEHVGMWRRVDVVRRRASVVGALKGGM</sequence>
<comment type="caution">
    <text evidence="2">The sequence shown here is derived from an EMBL/GenBank/DDBJ whole genome shotgun (WGS) entry which is preliminary data.</text>
</comment>
<dbReference type="OrthoDB" id="329272at2759"/>
<gene>
    <name evidence="2" type="ORF">B9Z65_3181</name>
</gene>
<proteinExistence type="predicted"/>
<evidence type="ECO:0000256" key="1">
    <source>
        <dbReference type="SAM" id="MobiDB-lite"/>
    </source>
</evidence>
<feature type="region of interest" description="Disordered" evidence="1">
    <location>
        <begin position="79"/>
        <end position="112"/>
    </location>
</feature>
<evidence type="ECO:0000313" key="2">
    <source>
        <dbReference type="EMBL" id="PSK51914.1"/>
    </source>
</evidence>
<dbReference type="SUPFAM" id="SSF55729">
    <property type="entry name" value="Acyl-CoA N-acyltransferases (Nat)"/>
    <property type="match status" value="1"/>
</dbReference>
<dbReference type="Proteomes" id="UP000243723">
    <property type="component" value="Unassembled WGS sequence"/>
</dbReference>
<accession>A0A2P7ZUL5</accession>
<evidence type="ECO:0000313" key="3">
    <source>
        <dbReference type="Proteomes" id="UP000243723"/>
    </source>
</evidence>
<protein>
    <submittedName>
        <fullName evidence="2">Uncharacterized protein</fullName>
    </submittedName>
</protein>